<dbReference type="InterPro" id="IPR012337">
    <property type="entry name" value="RNaseH-like_sf"/>
</dbReference>
<organism evidence="2 3">
    <name type="scientific">Trichostrongylus colubriformis</name>
    <name type="common">Black scour worm</name>
    <dbReference type="NCBI Taxonomy" id="6319"/>
    <lineage>
        <taxon>Eukaryota</taxon>
        <taxon>Metazoa</taxon>
        <taxon>Ecdysozoa</taxon>
        <taxon>Nematoda</taxon>
        <taxon>Chromadorea</taxon>
        <taxon>Rhabditida</taxon>
        <taxon>Rhabditina</taxon>
        <taxon>Rhabditomorpha</taxon>
        <taxon>Strongyloidea</taxon>
        <taxon>Trichostrongylidae</taxon>
        <taxon>Trichostrongylus</taxon>
    </lineage>
</organism>
<feature type="non-terminal residue" evidence="2">
    <location>
        <position position="354"/>
    </location>
</feature>
<evidence type="ECO:0000313" key="3">
    <source>
        <dbReference type="Proteomes" id="UP001331761"/>
    </source>
</evidence>
<feature type="domain" description="DNA mitochondrial polymerase exonuclease" evidence="1">
    <location>
        <begin position="51"/>
        <end position="322"/>
    </location>
</feature>
<dbReference type="Proteomes" id="UP001331761">
    <property type="component" value="Unassembled WGS sequence"/>
</dbReference>
<evidence type="ECO:0000259" key="1">
    <source>
        <dbReference type="Pfam" id="PF18136"/>
    </source>
</evidence>
<dbReference type="EMBL" id="WIXE01018323">
    <property type="protein sequence ID" value="KAK5971027.1"/>
    <property type="molecule type" value="Genomic_DNA"/>
</dbReference>
<dbReference type="GO" id="GO:0006264">
    <property type="term" value="P:mitochondrial DNA replication"/>
    <property type="evidence" value="ECO:0007669"/>
    <property type="project" value="TreeGrafter"/>
</dbReference>
<comment type="caution">
    <text evidence="2">The sequence shown here is derived from an EMBL/GenBank/DDBJ whole genome shotgun (WGS) entry which is preliminary data.</text>
</comment>
<dbReference type="GO" id="GO:0005760">
    <property type="term" value="C:gamma DNA polymerase complex"/>
    <property type="evidence" value="ECO:0007669"/>
    <property type="project" value="InterPro"/>
</dbReference>
<dbReference type="PANTHER" id="PTHR10267:SF0">
    <property type="entry name" value="DNA POLYMERASE SUBUNIT GAMMA-1"/>
    <property type="match status" value="1"/>
</dbReference>
<dbReference type="PANTHER" id="PTHR10267">
    <property type="entry name" value="DNA POLYMERASE SUBUNIT GAMMA-1"/>
    <property type="match status" value="1"/>
</dbReference>
<sequence>MKCIRLLEVRVASTSKRSSAFKPQRIPTVPENLHRHLFRSDVPSTSSDVPIPIQLPKLRSPSLQEHFRIIADELTHVYRECLDVAASFPLTFPKPSQWKCQVGWTRYDHGGVIEQVDYPLEDVFFFDVETCVLDGQLPTLAVALSAKAWYCWCSERLVNLTPVPLLTRLEHLIPLGGAVKPRVAIGHNVGYDRARTREPYEKKKSALRFMDTMSMAIPMFGMADHQVVTYETDDSDFILREKRYERWRDTWDDRVCRNSLLAVHQHLYRDQLKMSKESKQFQEFFVKEDIHLIRQNFQVLVNYCADDNLACCQIFKKLWLEYQNRFPHSATLYGMLNMGDAYLPINENWELFYQ</sequence>
<protein>
    <recommendedName>
        <fullName evidence="1">DNA mitochondrial polymerase exonuclease domain-containing protein</fullName>
    </recommendedName>
</protein>
<dbReference type="GO" id="GO:0003677">
    <property type="term" value="F:DNA binding"/>
    <property type="evidence" value="ECO:0007669"/>
    <property type="project" value="InterPro"/>
</dbReference>
<gene>
    <name evidence="2" type="ORF">GCK32_008443</name>
</gene>
<dbReference type="InterPro" id="IPR041336">
    <property type="entry name" value="DNApol_Exo"/>
</dbReference>
<dbReference type="Gene3D" id="3.30.420.390">
    <property type="match status" value="2"/>
</dbReference>
<keyword evidence="3" id="KW-1185">Reference proteome</keyword>
<dbReference type="Pfam" id="PF18136">
    <property type="entry name" value="DNApol_Exo"/>
    <property type="match status" value="1"/>
</dbReference>
<evidence type="ECO:0000313" key="2">
    <source>
        <dbReference type="EMBL" id="KAK5971027.1"/>
    </source>
</evidence>
<dbReference type="GO" id="GO:0008408">
    <property type="term" value="F:3'-5' exonuclease activity"/>
    <property type="evidence" value="ECO:0007669"/>
    <property type="project" value="TreeGrafter"/>
</dbReference>
<name>A0AAN8IIX0_TRICO</name>
<accession>A0AAN8IIX0</accession>
<dbReference type="InterPro" id="IPR002297">
    <property type="entry name" value="DNA-dir_DNA_pol_A_mt"/>
</dbReference>
<reference evidence="2 3" key="1">
    <citation type="submission" date="2019-10" db="EMBL/GenBank/DDBJ databases">
        <title>Assembly and Annotation for the nematode Trichostrongylus colubriformis.</title>
        <authorList>
            <person name="Martin J."/>
        </authorList>
    </citation>
    <scope>NUCLEOTIDE SEQUENCE [LARGE SCALE GENOMIC DNA]</scope>
    <source>
        <strain evidence="2">G859</strain>
        <tissue evidence="2">Whole worm</tissue>
    </source>
</reference>
<proteinExistence type="predicted"/>
<dbReference type="PRINTS" id="PR00867">
    <property type="entry name" value="DNAPOLG"/>
</dbReference>
<dbReference type="GO" id="GO:0003887">
    <property type="term" value="F:DNA-directed DNA polymerase activity"/>
    <property type="evidence" value="ECO:0007669"/>
    <property type="project" value="TreeGrafter"/>
</dbReference>
<dbReference type="AlphaFoldDB" id="A0AAN8IIX0"/>
<dbReference type="SUPFAM" id="SSF53098">
    <property type="entry name" value="Ribonuclease H-like"/>
    <property type="match status" value="1"/>
</dbReference>